<evidence type="ECO:0000313" key="14">
    <source>
        <dbReference type="EMBL" id="HJB57427.1"/>
    </source>
</evidence>
<evidence type="ECO:0000256" key="10">
    <source>
        <dbReference type="HAMAP-Rule" id="MF_00185"/>
    </source>
</evidence>
<evidence type="ECO:0000313" key="15">
    <source>
        <dbReference type="Proteomes" id="UP000824208"/>
    </source>
</evidence>
<dbReference type="GO" id="GO:0052381">
    <property type="term" value="F:tRNA dimethylallyltransferase activity"/>
    <property type="evidence" value="ECO:0007669"/>
    <property type="project" value="UniProtKB-UniRule"/>
</dbReference>
<comment type="similarity">
    <text evidence="3 10 13">Belongs to the IPP transferase family.</text>
</comment>
<keyword evidence="7 10" id="KW-0067">ATP-binding</keyword>
<dbReference type="EC" id="2.5.1.75" evidence="10"/>
<dbReference type="HAMAP" id="MF_00185">
    <property type="entry name" value="IPP_trans"/>
    <property type="match status" value="1"/>
</dbReference>
<evidence type="ECO:0000256" key="4">
    <source>
        <dbReference type="ARBA" id="ARBA00022679"/>
    </source>
</evidence>
<keyword evidence="8 10" id="KW-0460">Magnesium</keyword>
<evidence type="ECO:0000256" key="9">
    <source>
        <dbReference type="ARBA" id="ARBA00049563"/>
    </source>
</evidence>
<reference evidence="14" key="2">
    <citation type="submission" date="2021-04" db="EMBL/GenBank/DDBJ databases">
        <authorList>
            <person name="Gilroy R."/>
        </authorList>
    </citation>
    <scope>NUCLEOTIDE SEQUENCE</scope>
    <source>
        <strain evidence="14">CHK189-11263</strain>
    </source>
</reference>
<dbReference type="Proteomes" id="UP000824208">
    <property type="component" value="Unassembled WGS sequence"/>
</dbReference>
<dbReference type="PANTHER" id="PTHR11088">
    <property type="entry name" value="TRNA DIMETHYLALLYLTRANSFERASE"/>
    <property type="match status" value="1"/>
</dbReference>
<comment type="subunit">
    <text evidence="10">Monomer.</text>
</comment>
<keyword evidence="6 10" id="KW-0547">Nucleotide-binding</keyword>
<comment type="catalytic activity">
    <reaction evidence="9 10 11">
        <text>adenosine(37) in tRNA + dimethylallyl diphosphate = N(6)-dimethylallyladenosine(37) in tRNA + diphosphate</text>
        <dbReference type="Rhea" id="RHEA:26482"/>
        <dbReference type="Rhea" id="RHEA-COMP:10162"/>
        <dbReference type="Rhea" id="RHEA-COMP:10375"/>
        <dbReference type="ChEBI" id="CHEBI:33019"/>
        <dbReference type="ChEBI" id="CHEBI:57623"/>
        <dbReference type="ChEBI" id="CHEBI:74411"/>
        <dbReference type="ChEBI" id="CHEBI:74415"/>
        <dbReference type="EC" id="2.5.1.75"/>
    </reaction>
</comment>
<feature type="site" description="Interaction with substrate tRNA" evidence="10">
    <location>
        <position position="102"/>
    </location>
</feature>
<evidence type="ECO:0000256" key="5">
    <source>
        <dbReference type="ARBA" id="ARBA00022694"/>
    </source>
</evidence>
<feature type="site" description="Interaction with substrate tRNA" evidence="10">
    <location>
        <position position="125"/>
    </location>
</feature>
<dbReference type="InterPro" id="IPR027417">
    <property type="entry name" value="P-loop_NTPase"/>
</dbReference>
<dbReference type="AlphaFoldDB" id="A0A9D2MBP1"/>
<feature type="binding site" evidence="10">
    <location>
        <begin position="13"/>
        <end position="18"/>
    </location>
    <ligand>
        <name>substrate</name>
    </ligand>
</feature>
<comment type="cofactor">
    <cofactor evidence="1 10">
        <name>Mg(2+)</name>
        <dbReference type="ChEBI" id="CHEBI:18420"/>
    </cofactor>
</comment>
<evidence type="ECO:0000256" key="3">
    <source>
        <dbReference type="ARBA" id="ARBA00005842"/>
    </source>
</evidence>
<sequence>MALPKLIVVLGPTACGKSGLGVDLAKVLGGEIVSADSRQVYRGLDLGTGKVTAGEMDGVPHHLLDIVEPNESYSVAQFQQDAYRAIDGILERGKVPLLVGGTGLYIRSVTEGYTFSDAQPDLALRAELEGKSVEELYALFQAETGRTLSGGEERNKHRLVRTLEKIRSGLSLEEAPRAPRYQVLQLGLTYPREELCRRIDARLWARIHAGMIEEVARLRADGASDTFLEGLGLEYRYILWYLTGKIGSVDALADELGRAIKRFAKRQTVWFRKDREVLWLDTAGDPLAQAVQAARRFLAQPDG</sequence>
<evidence type="ECO:0000256" key="13">
    <source>
        <dbReference type="RuleBase" id="RU003785"/>
    </source>
</evidence>
<evidence type="ECO:0000256" key="11">
    <source>
        <dbReference type="RuleBase" id="RU003783"/>
    </source>
</evidence>
<proteinExistence type="inferred from homology"/>
<evidence type="ECO:0000256" key="1">
    <source>
        <dbReference type="ARBA" id="ARBA00001946"/>
    </source>
</evidence>
<accession>A0A9D2MBP1</accession>
<keyword evidence="4 10" id="KW-0808">Transferase</keyword>
<protein>
    <recommendedName>
        <fullName evidence="10">tRNA dimethylallyltransferase</fullName>
        <ecNumber evidence="10">2.5.1.75</ecNumber>
    </recommendedName>
    <alternativeName>
        <fullName evidence="10">Dimethylallyl diphosphate:tRNA dimethylallyltransferase</fullName>
        <shortName evidence="10">DMAPP:tRNA dimethylallyltransferase</shortName>
        <shortName evidence="10">DMATase</shortName>
    </alternativeName>
    <alternativeName>
        <fullName evidence="10">Isopentenyl-diphosphate:tRNA isopentenyltransferase</fullName>
        <shortName evidence="10">IPP transferase</shortName>
        <shortName evidence="10">IPPT</shortName>
        <shortName evidence="10">IPTase</shortName>
    </alternativeName>
</protein>
<dbReference type="InterPro" id="IPR018022">
    <property type="entry name" value="IPT"/>
</dbReference>
<dbReference type="SUPFAM" id="SSF52540">
    <property type="entry name" value="P-loop containing nucleoside triphosphate hydrolases"/>
    <property type="match status" value="1"/>
</dbReference>
<evidence type="ECO:0000256" key="6">
    <source>
        <dbReference type="ARBA" id="ARBA00022741"/>
    </source>
</evidence>
<dbReference type="Pfam" id="PF01715">
    <property type="entry name" value="IPPT"/>
    <property type="match status" value="1"/>
</dbReference>
<dbReference type="GO" id="GO:0006400">
    <property type="term" value="P:tRNA modification"/>
    <property type="evidence" value="ECO:0007669"/>
    <property type="project" value="TreeGrafter"/>
</dbReference>
<dbReference type="NCBIfam" id="TIGR00174">
    <property type="entry name" value="miaA"/>
    <property type="match status" value="1"/>
</dbReference>
<organism evidence="14 15">
    <name type="scientific">Candidatus Flavonifractor intestinipullorum</name>
    <dbReference type="NCBI Taxonomy" id="2838587"/>
    <lineage>
        <taxon>Bacteria</taxon>
        <taxon>Bacillati</taxon>
        <taxon>Bacillota</taxon>
        <taxon>Clostridia</taxon>
        <taxon>Eubacteriales</taxon>
        <taxon>Oscillospiraceae</taxon>
        <taxon>Flavonifractor</taxon>
    </lineage>
</organism>
<feature type="binding site" evidence="10">
    <location>
        <begin position="11"/>
        <end position="18"/>
    </location>
    <ligand>
        <name>ATP</name>
        <dbReference type="ChEBI" id="CHEBI:30616"/>
    </ligand>
</feature>
<comment type="caution">
    <text evidence="10">Lacks conserved residue(s) required for the propagation of feature annotation.</text>
</comment>
<comment type="function">
    <text evidence="2 10 12">Catalyzes the transfer of a dimethylallyl group onto the adenine at position 37 in tRNAs that read codons beginning with uridine, leading to the formation of N6-(dimethylallyl)adenosine (i(6)A).</text>
</comment>
<dbReference type="GO" id="GO:0005524">
    <property type="term" value="F:ATP binding"/>
    <property type="evidence" value="ECO:0007669"/>
    <property type="project" value="UniProtKB-UniRule"/>
</dbReference>
<evidence type="ECO:0000256" key="2">
    <source>
        <dbReference type="ARBA" id="ARBA00003213"/>
    </source>
</evidence>
<feature type="region of interest" description="Interaction with substrate tRNA" evidence="10">
    <location>
        <begin position="36"/>
        <end position="39"/>
    </location>
</feature>
<dbReference type="PANTHER" id="PTHR11088:SF60">
    <property type="entry name" value="TRNA DIMETHYLALLYLTRANSFERASE"/>
    <property type="match status" value="1"/>
</dbReference>
<dbReference type="InterPro" id="IPR039657">
    <property type="entry name" value="Dimethylallyltransferase"/>
</dbReference>
<dbReference type="Gene3D" id="3.40.50.300">
    <property type="entry name" value="P-loop containing nucleotide triphosphate hydrolases"/>
    <property type="match status" value="2"/>
</dbReference>
<name>A0A9D2MBP1_9FIRM</name>
<evidence type="ECO:0000256" key="8">
    <source>
        <dbReference type="ARBA" id="ARBA00022842"/>
    </source>
</evidence>
<reference evidence="14" key="1">
    <citation type="journal article" date="2021" name="PeerJ">
        <title>Extensive microbial diversity within the chicken gut microbiome revealed by metagenomics and culture.</title>
        <authorList>
            <person name="Gilroy R."/>
            <person name="Ravi A."/>
            <person name="Getino M."/>
            <person name="Pursley I."/>
            <person name="Horton D.L."/>
            <person name="Alikhan N.F."/>
            <person name="Baker D."/>
            <person name="Gharbi K."/>
            <person name="Hall N."/>
            <person name="Watson M."/>
            <person name="Adriaenssens E.M."/>
            <person name="Foster-Nyarko E."/>
            <person name="Jarju S."/>
            <person name="Secka A."/>
            <person name="Antonio M."/>
            <person name="Oren A."/>
            <person name="Chaudhuri R.R."/>
            <person name="La Ragione R."/>
            <person name="Hildebrand F."/>
            <person name="Pallen M.J."/>
        </authorList>
    </citation>
    <scope>NUCLEOTIDE SEQUENCE</scope>
    <source>
        <strain evidence="14">CHK189-11263</strain>
    </source>
</reference>
<gene>
    <name evidence="10 14" type="primary">miaA</name>
    <name evidence="14" type="ORF">H9714_07740</name>
</gene>
<comment type="caution">
    <text evidence="14">The sequence shown here is derived from an EMBL/GenBank/DDBJ whole genome shotgun (WGS) entry which is preliminary data.</text>
</comment>
<evidence type="ECO:0000256" key="7">
    <source>
        <dbReference type="ARBA" id="ARBA00022840"/>
    </source>
</evidence>
<keyword evidence="5 10" id="KW-0819">tRNA processing</keyword>
<dbReference type="EMBL" id="DWYC01000067">
    <property type="protein sequence ID" value="HJB57427.1"/>
    <property type="molecule type" value="Genomic_DNA"/>
</dbReference>
<evidence type="ECO:0000256" key="12">
    <source>
        <dbReference type="RuleBase" id="RU003784"/>
    </source>
</evidence>